<sequence>MKKLIVLLILVLLPLTACGEDRTSNDVPPPETIDNTRDSITPESGNEEVNKENDEGMPNTNELNDPGLEGLKGDE</sequence>
<evidence type="ECO:0000256" key="1">
    <source>
        <dbReference type="SAM" id="MobiDB-lite"/>
    </source>
</evidence>
<proteinExistence type="predicted"/>
<dbReference type="Proteomes" id="UP000640786">
    <property type="component" value="Unassembled WGS sequence"/>
</dbReference>
<protein>
    <recommendedName>
        <fullName evidence="5">Lipoprotein</fullName>
    </recommendedName>
</protein>
<keyword evidence="2" id="KW-0732">Signal</keyword>
<keyword evidence="4" id="KW-1185">Reference proteome</keyword>
<gene>
    <name evidence="3" type="ORF">H9650_09640</name>
</gene>
<feature type="chain" id="PRO_5047327588" description="Lipoprotein" evidence="2">
    <location>
        <begin position="20"/>
        <end position="75"/>
    </location>
</feature>
<evidence type="ECO:0008006" key="5">
    <source>
        <dbReference type="Google" id="ProtNLM"/>
    </source>
</evidence>
<dbReference type="EMBL" id="JACSQO010000004">
    <property type="protein sequence ID" value="MBD7944376.1"/>
    <property type="molecule type" value="Genomic_DNA"/>
</dbReference>
<name>A0ABR8R9E3_9BACI</name>
<comment type="caution">
    <text evidence="3">The sequence shown here is derived from an EMBL/GenBank/DDBJ whole genome shotgun (WGS) entry which is preliminary data.</text>
</comment>
<feature type="region of interest" description="Disordered" evidence="1">
    <location>
        <begin position="19"/>
        <end position="75"/>
    </location>
</feature>
<feature type="signal peptide" evidence="2">
    <location>
        <begin position="1"/>
        <end position="19"/>
    </location>
</feature>
<dbReference type="RefSeq" id="WP_144536592.1">
    <property type="nucleotide sequence ID" value="NZ_JACSQO010000004.1"/>
</dbReference>
<evidence type="ECO:0000313" key="3">
    <source>
        <dbReference type="EMBL" id="MBD7944376.1"/>
    </source>
</evidence>
<evidence type="ECO:0000256" key="2">
    <source>
        <dbReference type="SAM" id="SignalP"/>
    </source>
</evidence>
<reference evidence="3 4" key="1">
    <citation type="submission" date="2020-08" db="EMBL/GenBank/DDBJ databases">
        <title>A Genomic Blueprint of the Chicken Gut Microbiome.</title>
        <authorList>
            <person name="Gilroy R."/>
            <person name="Ravi A."/>
            <person name="Getino M."/>
            <person name="Pursley I."/>
            <person name="Horton D.L."/>
            <person name="Alikhan N.-F."/>
            <person name="Baker D."/>
            <person name="Gharbi K."/>
            <person name="Hall N."/>
            <person name="Watson M."/>
            <person name="Adriaenssens E.M."/>
            <person name="Foster-Nyarko E."/>
            <person name="Jarju S."/>
            <person name="Secka A."/>
            <person name="Antonio M."/>
            <person name="Oren A."/>
            <person name="Chaudhuri R."/>
            <person name="La Ragione R.M."/>
            <person name="Hildebrand F."/>
            <person name="Pallen M.J."/>
        </authorList>
    </citation>
    <scope>NUCLEOTIDE SEQUENCE [LARGE SCALE GENOMIC DNA]</scope>
    <source>
        <strain evidence="3 4">Sa2BUA9</strain>
    </source>
</reference>
<evidence type="ECO:0000313" key="4">
    <source>
        <dbReference type="Proteomes" id="UP000640786"/>
    </source>
</evidence>
<organism evidence="3 4">
    <name type="scientific">Psychrobacillus faecigallinarum</name>
    <dbReference type="NCBI Taxonomy" id="2762235"/>
    <lineage>
        <taxon>Bacteria</taxon>
        <taxon>Bacillati</taxon>
        <taxon>Bacillota</taxon>
        <taxon>Bacilli</taxon>
        <taxon>Bacillales</taxon>
        <taxon>Bacillaceae</taxon>
        <taxon>Psychrobacillus</taxon>
    </lineage>
</organism>
<accession>A0ABR8R9E3</accession>